<dbReference type="GO" id="GO:0030422">
    <property type="term" value="P:siRNA processing"/>
    <property type="evidence" value="ECO:0007669"/>
    <property type="project" value="TreeGrafter"/>
</dbReference>
<dbReference type="KEGG" id="sla:SERLADRAFT_417518"/>
<name>F8P6R3_SERL9</name>
<dbReference type="AlphaFoldDB" id="F8P6R3"/>
<sequence>MEFDIRNIGFEENEWSVTKAISDVLHTYPGPFVSDPTQRPLNFKVTLNKGHSGVRNDGSGTLTLPSRDFGRQFIKWQKDSECNRIRVSGVPLKFFPNKTIVGRGLMMTLEKAPYIDPTIDQERQQRIWALYPAFRIATLQIGTYYRKYTSSPTAPRAFSIEWERHYTKQGLAWLSFNYDHKAFHIKLGDPMKHVVEHNVTVKFSSINKLAIGYDYGNQFICFDLLTPPDFEETDIHRSSEGDEKKANDKTRRRVSALHPGHAAIAPYAHHLRVILSEDGDLERFEQFCRVAELRRPIKGVNIEASGQAFFSSKYIAKVNRWLRGLDWLVAFQVEALLHNGLLSTVELDDLRAPIDRLVQEHRKLAGEILRYFTEALASRSPNETPRQCFDLVRHSKLKSKLRTSPQGRFFCHHVTFTPTRMLLEGPYIIQSNRVIRNYEGYEDHFIRVDFRDEDRLNYRWNRELDALAFLEPRVGGILKNGFELAGRDFEFLAYSSSALREHAVWFVNPFSHPTEGWVTSESIRSGLGDFSGVIFHPSKYAARMAQAFSATDPSVKIHKSQWREIPDLGDETTCFTDGVGTISRELGDMIWGALCEARRDHGEHTIKPSAYQIRFLGYKGMVAIDAQLTGVQMCLRPSMNKFLGKETEYAEIEIARAFERPNLPHLNRPLVMVLEDRGAKRDSFVKLQDEVIAETRMANDSIERFRSLLEEHNLGHNFRLSPILQQLNALGLELKADQTKEAMDSPFLAQTRSCAINHVLRSVKHEARIQIPKSYMLVGVADEGPAYVNAGRDNVFCLPEGKIYACVQKPGDMEPIWLEGLCVISRSPVIHPGDVQRVYAIGKPPANKLCLFSHLKNVVVLPSVGARSLASCLGGGDLDGDLYEVIQHSPFLVTEHHDPAEYPAGSIFTLDRPSTIEDVCDFVVEYIHSDVVGLVSDKHIVIADQSKHGTLDQNCLKLSALHSQAVDYPKNGIKVDISFLPRSLIPYKPDWHAAEVDSPRKTDYYESSRALGYLYRNITLEDLPTSVPRKPYEPLDDPISKVLKPRVKRQTPGYTDPDGESSEMETIFQTYRDELNYISVTHSLTNIPGARLREDEIVVGTILSKCSQKRWRSDRMYRMKAHASFLAHETRRDIRLLDTLEDASEGDIRKALLRAWTAWDLSLRKSDPGPDEAHCFGAHSFGLIALGIVLDCLEKLGSL</sequence>
<keyword evidence="1" id="KW-0548">Nucleotidyltransferase</keyword>
<evidence type="ECO:0000259" key="3">
    <source>
        <dbReference type="Pfam" id="PF05183"/>
    </source>
</evidence>
<dbReference type="HOGENOM" id="CLU_001366_2_1_1"/>
<gene>
    <name evidence="4" type="ORF">SERLADRAFT_417518</name>
</gene>
<dbReference type="Proteomes" id="UP000008064">
    <property type="component" value="Unassembled WGS sequence"/>
</dbReference>
<dbReference type="EC" id="2.7.7.48" evidence="1"/>
<dbReference type="PANTHER" id="PTHR23079:SF55">
    <property type="entry name" value="RNA-DIRECTED RNA POLYMERASE"/>
    <property type="match status" value="1"/>
</dbReference>
<keyword evidence="1" id="KW-0696">RNA-directed RNA polymerase</keyword>
<dbReference type="InterPro" id="IPR057596">
    <property type="entry name" value="RDRP_core"/>
</dbReference>
<dbReference type="PANTHER" id="PTHR23079">
    <property type="entry name" value="RNA-DEPENDENT RNA POLYMERASE"/>
    <property type="match status" value="1"/>
</dbReference>
<dbReference type="GO" id="GO:0003723">
    <property type="term" value="F:RNA binding"/>
    <property type="evidence" value="ECO:0007669"/>
    <property type="project" value="UniProtKB-KW"/>
</dbReference>
<dbReference type="InterPro" id="IPR007855">
    <property type="entry name" value="RDRP"/>
</dbReference>
<dbReference type="GO" id="GO:0003968">
    <property type="term" value="F:RNA-directed RNA polymerase activity"/>
    <property type="evidence" value="ECO:0007669"/>
    <property type="project" value="UniProtKB-KW"/>
</dbReference>
<reference evidence="4" key="1">
    <citation type="submission" date="2011-04" db="EMBL/GenBank/DDBJ databases">
        <title>Evolution of plant cell wall degrading machinery underlies the functional diversity of forest fungi.</title>
        <authorList>
            <consortium name="US DOE Joint Genome Institute (JGI-PGF)"/>
            <person name="Eastwood D.C."/>
            <person name="Floudas D."/>
            <person name="Binder M."/>
            <person name="Majcherczyk A."/>
            <person name="Schneider P."/>
            <person name="Aerts A."/>
            <person name="Asiegbu F.O."/>
            <person name="Baker S.E."/>
            <person name="Barry K."/>
            <person name="Bendiksby M."/>
            <person name="Blumentritt M."/>
            <person name="Coutinho P.M."/>
            <person name="Cullen D."/>
            <person name="Cullen D."/>
            <person name="Gathman A."/>
            <person name="Goodell B."/>
            <person name="Henrissat B."/>
            <person name="Ihrmark K."/>
            <person name="Kauserud H."/>
            <person name="Kohler A."/>
            <person name="LaButti K."/>
            <person name="Lapidus A."/>
            <person name="Lavin J.L."/>
            <person name="Lee Y.-H."/>
            <person name="Lindquist E."/>
            <person name="Lilly W."/>
            <person name="Lucas S."/>
            <person name="Morin E."/>
            <person name="Murat C."/>
            <person name="Oguiza J.A."/>
            <person name="Park J."/>
            <person name="Pisabarro A.G."/>
            <person name="Riley R."/>
            <person name="Rosling A."/>
            <person name="Salamov A."/>
            <person name="Schmidt O."/>
            <person name="Schmutz J."/>
            <person name="Skrede I."/>
            <person name="Stenlid J."/>
            <person name="Wiebenga A."/>
            <person name="Xie X."/>
            <person name="Kues U."/>
            <person name="Hibbett D.S."/>
            <person name="Hoffmeister D."/>
            <person name="Hogberg N."/>
            <person name="Martin F."/>
            <person name="Grigoriev I.V."/>
            <person name="Watkinson S.C."/>
        </authorList>
    </citation>
    <scope>NUCLEOTIDE SEQUENCE</scope>
    <source>
        <strain evidence="4">S7.9</strain>
    </source>
</reference>
<feature type="domain" description="RDRP core" evidence="3">
    <location>
        <begin position="416"/>
        <end position="1018"/>
    </location>
</feature>
<keyword evidence="1" id="KW-0694">RNA-binding</keyword>
<comment type="similarity">
    <text evidence="1">Belongs to the RdRP family.</text>
</comment>
<accession>F8P6R3</accession>
<dbReference type="GO" id="GO:0031380">
    <property type="term" value="C:nuclear RNA-directed RNA polymerase complex"/>
    <property type="evidence" value="ECO:0007669"/>
    <property type="project" value="TreeGrafter"/>
</dbReference>
<evidence type="ECO:0000313" key="4">
    <source>
        <dbReference type="EMBL" id="EGO21129.1"/>
    </source>
</evidence>
<feature type="region of interest" description="Disordered" evidence="2">
    <location>
        <begin position="233"/>
        <end position="252"/>
    </location>
</feature>
<dbReference type="RefSeq" id="XP_007322086.1">
    <property type="nucleotide sequence ID" value="XM_007322024.1"/>
</dbReference>
<keyword evidence="1" id="KW-0808">Transferase</keyword>
<feature type="compositionally biased region" description="Basic and acidic residues" evidence="2">
    <location>
        <begin position="233"/>
        <end position="249"/>
    </location>
</feature>
<proteinExistence type="inferred from homology"/>
<dbReference type="GeneID" id="18813590"/>
<dbReference type="Pfam" id="PF05183">
    <property type="entry name" value="RdRP"/>
    <property type="match status" value="1"/>
</dbReference>
<comment type="catalytic activity">
    <reaction evidence="1">
        <text>RNA(n) + a ribonucleoside 5'-triphosphate = RNA(n+1) + diphosphate</text>
        <dbReference type="Rhea" id="RHEA:21248"/>
        <dbReference type="Rhea" id="RHEA-COMP:14527"/>
        <dbReference type="Rhea" id="RHEA-COMP:17342"/>
        <dbReference type="ChEBI" id="CHEBI:33019"/>
        <dbReference type="ChEBI" id="CHEBI:61557"/>
        <dbReference type="ChEBI" id="CHEBI:140395"/>
        <dbReference type="EC" id="2.7.7.48"/>
    </reaction>
</comment>
<organism>
    <name type="scientific">Serpula lacrymans var. lacrymans (strain S7.9)</name>
    <name type="common">Dry rot fungus</name>
    <dbReference type="NCBI Taxonomy" id="578457"/>
    <lineage>
        <taxon>Eukaryota</taxon>
        <taxon>Fungi</taxon>
        <taxon>Dikarya</taxon>
        <taxon>Basidiomycota</taxon>
        <taxon>Agaricomycotina</taxon>
        <taxon>Agaricomycetes</taxon>
        <taxon>Agaricomycetidae</taxon>
        <taxon>Boletales</taxon>
        <taxon>Coniophorineae</taxon>
        <taxon>Serpulaceae</taxon>
        <taxon>Serpula</taxon>
    </lineage>
</organism>
<evidence type="ECO:0000256" key="2">
    <source>
        <dbReference type="SAM" id="MobiDB-lite"/>
    </source>
</evidence>
<protein>
    <recommendedName>
        <fullName evidence="1">RNA-dependent RNA polymerase</fullName>
        <ecNumber evidence="1">2.7.7.48</ecNumber>
    </recommendedName>
</protein>
<evidence type="ECO:0000256" key="1">
    <source>
        <dbReference type="RuleBase" id="RU363098"/>
    </source>
</evidence>
<dbReference type="OrthoDB" id="6513042at2759"/>
<dbReference type="EMBL" id="GL945439">
    <property type="protein sequence ID" value="EGO21129.1"/>
    <property type="molecule type" value="Genomic_DNA"/>
</dbReference>